<keyword evidence="2" id="KW-1185">Reference proteome</keyword>
<dbReference type="EMBL" id="JAVDYB010000001">
    <property type="protein sequence ID" value="MDR7275671.1"/>
    <property type="molecule type" value="Genomic_DNA"/>
</dbReference>
<dbReference type="Proteomes" id="UP001183643">
    <property type="component" value="Unassembled WGS sequence"/>
</dbReference>
<reference evidence="1" key="1">
    <citation type="submission" date="2023-07" db="EMBL/GenBank/DDBJ databases">
        <title>Sequencing the genomes of 1000 actinobacteria strains.</title>
        <authorList>
            <person name="Klenk H.-P."/>
        </authorList>
    </citation>
    <scope>NUCLEOTIDE SEQUENCE</scope>
    <source>
        <strain evidence="1">DSM 44707</strain>
    </source>
</reference>
<name>A0AAE3YNJ7_9ACTN</name>
<accession>A0AAE3YNJ7</accession>
<protein>
    <recommendedName>
        <fullName evidence="3">ESAT-6-like protein</fullName>
    </recommendedName>
</protein>
<evidence type="ECO:0000313" key="2">
    <source>
        <dbReference type="Proteomes" id="UP001183643"/>
    </source>
</evidence>
<organism evidence="1 2">
    <name type="scientific">Catenuloplanes atrovinosus</name>
    <dbReference type="NCBI Taxonomy" id="137266"/>
    <lineage>
        <taxon>Bacteria</taxon>
        <taxon>Bacillati</taxon>
        <taxon>Actinomycetota</taxon>
        <taxon>Actinomycetes</taxon>
        <taxon>Micromonosporales</taxon>
        <taxon>Micromonosporaceae</taxon>
        <taxon>Catenuloplanes</taxon>
    </lineage>
</organism>
<proteinExistence type="predicted"/>
<sequence>MTDLNVDPAALERAGRSCQDIRDAVHGVAGMVEPEMQAAAAGLPGFSTGGWKSGASLQMALDGFEEEARSLTGFLDRLTSALETSAAQYRQTEELNSVEFSRMIGGR</sequence>
<gene>
    <name evidence="1" type="ORF">J2S41_002449</name>
</gene>
<comment type="caution">
    <text evidence="1">The sequence shown here is derived from an EMBL/GenBank/DDBJ whole genome shotgun (WGS) entry which is preliminary data.</text>
</comment>
<dbReference type="InterPro" id="IPR036689">
    <property type="entry name" value="ESAT-6-like_sf"/>
</dbReference>
<dbReference type="Gene3D" id="1.10.287.1060">
    <property type="entry name" value="ESAT-6-like"/>
    <property type="match status" value="1"/>
</dbReference>
<dbReference type="AlphaFoldDB" id="A0AAE3YNJ7"/>
<dbReference type="RefSeq" id="WP_310366924.1">
    <property type="nucleotide sequence ID" value="NZ_JAVDYB010000001.1"/>
</dbReference>
<dbReference type="SUPFAM" id="SSF140453">
    <property type="entry name" value="EsxAB dimer-like"/>
    <property type="match status" value="1"/>
</dbReference>
<evidence type="ECO:0008006" key="3">
    <source>
        <dbReference type="Google" id="ProtNLM"/>
    </source>
</evidence>
<evidence type="ECO:0000313" key="1">
    <source>
        <dbReference type="EMBL" id="MDR7275671.1"/>
    </source>
</evidence>